<dbReference type="InterPro" id="IPR003029">
    <property type="entry name" value="S1_domain"/>
</dbReference>
<evidence type="ECO:0000259" key="2">
    <source>
        <dbReference type="SMART" id="SM00316"/>
    </source>
</evidence>
<protein>
    <submittedName>
        <fullName evidence="3">RNA-binding protein</fullName>
    </submittedName>
</protein>
<dbReference type="EMBL" id="PVBQ01000010">
    <property type="protein sequence ID" value="PRD46794.1"/>
    <property type="molecule type" value="Genomic_DNA"/>
</dbReference>
<feature type="domain" description="S1 motif" evidence="2">
    <location>
        <begin position="143"/>
        <end position="205"/>
    </location>
</feature>
<dbReference type="RefSeq" id="WP_105717459.1">
    <property type="nucleotide sequence ID" value="NZ_PVBQ01000010.1"/>
</dbReference>
<dbReference type="InterPro" id="IPR014464">
    <property type="entry name" value="CvfB_fam"/>
</dbReference>
<gene>
    <name evidence="3" type="ORF">C5745_13070</name>
</gene>
<evidence type="ECO:0000256" key="1">
    <source>
        <dbReference type="PIRNR" id="PIRNR012524"/>
    </source>
</evidence>
<proteinExistence type="inferred from homology"/>
<dbReference type="Pfam" id="PF13509">
    <property type="entry name" value="S1_2"/>
    <property type="match status" value="2"/>
</dbReference>
<dbReference type="Gene3D" id="2.40.50.140">
    <property type="entry name" value="Nucleic acid-binding proteins"/>
    <property type="match status" value="1"/>
</dbReference>
<dbReference type="Gene3D" id="1.10.10.10">
    <property type="entry name" value="Winged helix-like DNA-binding domain superfamily/Winged helix DNA-binding domain"/>
    <property type="match status" value="1"/>
</dbReference>
<organism evidence="3 4">
    <name type="scientific">Sphingobacterium haloxyli</name>
    <dbReference type="NCBI Taxonomy" id="2100533"/>
    <lineage>
        <taxon>Bacteria</taxon>
        <taxon>Pseudomonadati</taxon>
        <taxon>Bacteroidota</taxon>
        <taxon>Sphingobacteriia</taxon>
        <taxon>Sphingobacteriales</taxon>
        <taxon>Sphingobacteriaceae</taxon>
        <taxon>Sphingobacterium</taxon>
    </lineage>
</organism>
<dbReference type="SMART" id="SM00316">
    <property type="entry name" value="S1"/>
    <property type="match status" value="2"/>
</dbReference>
<feature type="domain" description="S1 motif" evidence="2">
    <location>
        <begin position="68"/>
        <end position="130"/>
    </location>
</feature>
<keyword evidence="4" id="KW-1185">Reference proteome</keyword>
<dbReference type="InterPro" id="IPR040764">
    <property type="entry name" value="CvfB_WH"/>
</dbReference>
<dbReference type="GO" id="GO:0003676">
    <property type="term" value="F:nucleic acid binding"/>
    <property type="evidence" value="ECO:0007669"/>
    <property type="project" value="InterPro"/>
</dbReference>
<evidence type="ECO:0000313" key="3">
    <source>
        <dbReference type="EMBL" id="PRD46794.1"/>
    </source>
</evidence>
<dbReference type="OrthoDB" id="9801597at2"/>
<dbReference type="AlphaFoldDB" id="A0A2S9J230"/>
<dbReference type="PANTHER" id="PTHR37296:SF1">
    <property type="entry name" value="CONSERVED VIRULENCE FACTOR B"/>
    <property type="match status" value="1"/>
</dbReference>
<dbReference type="InterPro" id="IPR036388">
    <property type="entry name" value="WH-like_DNA-bd_sf"/>
</dbReference>
<sequence>MIAIGTYNTLKVTGHNSNGLRLSDGETEILLPSAEVPPEVEIDDDIRVFVFVNKAGDTVATTKQALAEVGDFAFLDVVAASEAGAFLDLGIDKDIFVPTKEQRWPMRKGEAYVVYLYLDEENERMLASTKLRRFIEEEDVDLEVGDEVDLLIAEETDLGFNAIIDNRYIGLLYHNELFANIAVGDKRKGWVKNITIAGKVDLSLQPQGFGHVLNTKEMLLRALMDEGGRIPLGDKSDPEEIHDRFQISKKAFKKAIGGLYKEQRIILSDYEIKLITDES</sequence>
<dbReference type="PANTHER" id="PTHR37296">
    <property type="entry name" value="CONSERVED VIRULENCE FACTOR B"/>
    <property type="match status" value="1"/>
</dbReference>
<dbReference type="InterPro" id="IPR039566">
    <property type="entry name" value="CvfB_S1_st"/>
</dbReference>
<name>A0A2S9J230_9SPHI</name>
<dbReference type="Pfam" id="PF17783">
    <property type="entry name" value="WHD_CvfB"/>
    <property type="match status" value="1"/>
</dbReference>
<dbReference type="Proteomes" id="UP000239711">
    <property type="component" value="Unassembled WGS sequence"/>
</dbReference>
<dbReference type="InterPro" id="IPR012340">
    <property type="entry name" value="NA-bd_OB-fold"/>
</dbReference>
<accession>A0A2S9J230</accession>
<evidence type="ECO:0000313" key="4">
    <source>
        <dbReference type="Proteomes" id="UP000239711"/>
    </source>
</evidence>
<comment type="caution">
    <text evidence="3">The sequence shown here is derived from an EMBL/GenBank/DDBJ whole genome shotgun (WGS) entry which is preliminary data.</text>
</comment>
<dbReference type="PIRSF" id="PIRSF012524">
    <property type="entry name" value="YitL_S1"/>
    <property type="match status" value="1"/>
</dbReference>
<comment type="similarity">
    <text evidence="1">Belongs to the CvfB family.</text>
</comment>
<reference evidence="3 4" key="1">
    <citation type="submission" date="2018-02" db="EMBL/GenBank/DDBJ databases">
        <title>The draft genome of Sphingobacterium sp. 5JN-11.</title>
        <authorList>
            <person name="Liu L."/>
            <person name="Li L."/>
            <person name="Liang L."/>
            <person name="Zhang X."/>
            <person name="Wang T."/>
        </authorList>
    </citation>
    <scope>NUCLEOTIDE SEQUENCE [LARGE SCALE GENOMIC DNA]</scope>
    <source>
        <strain evidence="3 4">5JN-11</strain>
    </source>
</reference>